<organism evidence="1 2">
    <name type="scientific">Candidatus Syntrophosphaera thermopropionivorans</name>
    <dbReference type="NCBI Taxonomy" id="2593015"/>
    <lineage>
        <taxon>Bacteria</taxon>
        <taxon>Pseudomonadati</taxon>
        <taxon>Candidatus Cloacimonadota</taxon>
        <taxon>Candidatus Cloacimonadia</taxon>
        <taxon>Candidatus Cloacimonadales</taxon>
        <taxon>Candidatus Cloacimonadaceae</taxon>
        <taxon>Candidatus Syntrophosphaera</taxon>
    </lineage>
</organism>
<reference evidence="1" key="1">
    <citation type="submission" date="2019-03" db="EMBL/GenBank/DDBJ databases">
        <title>Candidatus Syntrophosphaera thermopropionivorans: a novel player in syntrophic propionate oxidation during anaerobic digestion.</title>
        <authorList>
            <person name="Dyksma S."/>
        </authorList>
    </citation>
    <scope>NUCLEOTIDE SEQUENCE</scope>
    <source>
        <strain evidence="1">W5</strain>
    </source>
</reference>
<protein>
    <submittedName>
        <fullName evidence="1">DUF4249 family protein</fullName>
    </submittedName>
</protein>
<gene>
    <name evidence="1" type="ORF">E0946_02535</name>
</gene>
<comment type="caution">
    <text evidence="1">The sequence shown here is derived from an EMBL/GenBank/DDBJ whole genome shotgun (WGS) entry which is preliminary data.</text>
</comment>
<dbReference type="EMBL" id="SMOG01000004">
    <property type="protein sequence ID" value="TDF73655.1"/>
    <property type="molecule type" value="Genomic_DNA"/>
</dbReference>
<accession>A0AC61QJZ4</accession>
<keyword evidence="2" id="KW-1185">Reference proteome</keyword>
<evidence type="ECO:0000313" key="2">
    <source>
        <dbReference type="Proteomes" id="UP000294588"/>
    </source>
</evidence>
<proteinExistence type="predicted"/>
<name>A0AC61QJZ4_9BACT</name>
<evidence type="ECO:0000313" key="1">
    <source>
        <dbReference type="EMBL" id="TDF73655.1"/>
    </source>
</evidence>
<dbReference type="Proteomes" id="UP000294588">
    <property type="component" value="Unassembled WGS sequence"/>
</dbReference>
<sequence length="316" mass="36074">MVKQVIKIVMLSVILLSCLFIVSCDNTSGPRFKGEVFTVAGVLMADKPISLSYPIYITRSSSIEEFDPLELFVWDAEVLIKDLDTGETFSLTPSLHEFKIKYIDLAEHIIQPEHHYRLEVQIPGMDSLIWAETTVPQRVELKPDPYGTNPPGTGYSFDPETTNFIPFNQIDTNYPLVISTGNTLGIFNLWIETYCMEEFSTNLEYTNQLLQEMHPSANIEELYNQGSLGIRRLELANRFQSAPLEGLPGYYVVLKNYSTAFIFYGKYRVRVWVIDDNYYRFHYMMDGYLHGGVHNALGYFGSASGGELYARIIKSN</sequence>